<organism evidence="2 3">
    <name type="scientific">Saccharothrix coeruleofusca</name>
    <dbReference type="NCBI Taxonomy" id="33919"/>
    <lineage>
        <taxon>Bacteria</taxon>
        <taxon>Bacillati</taxon>
        <taxon>Actinomycetota</taxon>
        <taxon>Actinomycetes</taxon>
        <taxon>Pseudonocardiales</taxon>
        <taxon>Pseudonocardiaceae</taxon>
        <taxon>Saccharothrix</taxon>
    </lineage>
</organism>
<accession>A0A918AS88</accession>
<evidence type="ECO:0000256" key="1">
    <source>
        <dbReference type="SAM" id="MobiDB-lite"/>
    </source>
</evidence>
<dbReference type="EMBL" id="BMRG01000016">
    <property type="protein sequence ID" value="GGP76654.1"/>
    <property type="molecule type" value="Genomic_DNA"/>
</dbReference>
<dbReference type="InterPro" id="IPR036457">
    <property type="entry name" value="PPM-type-like_dom_sf"/>
</dbReference>
<reference evidence="2" key="1">
    <citation type="journal article" date="2014" name="Int. J. Syst. Evol. Microbiol.">
        <title>Complete genome sequence of Corynebacterium casei LMG S-19264T (=DSM 44701T), isolated from a smear-ripened cheese.</title>
        <authorList>
            <consortium name="US DOE Joint Genome Institute (JGI-PGF)"/>
            <person name="Walter F."/>
            <person name="Albersmeier A."/>
            <person name="Kalinowski J."/>
            <person name="Ruckert C."/>
        </authorList>
    </citation>
    <scope>NUCLEOTIDE SEQUENCE</scope>
    <source>
        <strain evidence="2">JCM 3313</strain>
    </source>
</reference>
<protein>
    <recommendedName>
        <fullName evidence="4">Protein phosphatase 2C-like protein</fullName>
    </recommendedName>
</protein>
<gene>
    <name evidence="2" type="ORF">GCM10010185_58010</name>
</gene>
<dbReference type="SUPFAM" id="SSF81606">
    <property type="entry name" value="PP2C-like"/>
    <property type="match status" value="1"/>
</dbReference>
<dbReference type="Proteomes" id="UP000639606">
    <property type="component" value="Unassembled WGS sequence"/>
</dbReference>
<name>A0A918AS88_9PSEU</name>
<feature type="region of interest" description="Disordered" evidence="1">
    <location>
        <begin position="1"/>
        <end position="32"/>
    </location>
</feature>
<evidence type="ECO:0000313" key="3">
    <source>
        <dbReference type="Proteomes" id="UP000639606"/>
    </source>
</evidence>
<sequence length="313" mass="33312">MRCALTPTTEPLPASSAPESWNRPGSPVPAAGPASTYDAFVVEIRVAEQAGVGVTGRERPTEDHVVVLDNAVAVLDGATNLTPGLPSGGWYAGVLAHRLGELLRAAPEADLADLLAEAIRAVVEAEGLVPGRSPSSTVAVARWTPDRVDALVLADSPIAAFGPRGYQVLVDEHLSRLPRSPHTFRERLRTGGGYDQAHLEALREGMTRTATYRNTPDGFWVAEADPEAARHASRASWPREEVGALLLATDGVSCGVTDYGLLTWPEALDLARSRGPRAVLDVVREAEATDPGGVRWPRAKRHDDQALVLVDGL</sequence>
<evidence type="ECO:0000313" key="2">
    <source>
        <dbReference type="EMBL" id="GGP76654.1"/>
    </source>
</evidence>
<comment type="caution">
    <text evidence="2">The sequence shown here is derived from an EMBL/GenBank/DDBJ whole genome shotgun (WGS) entry which is preliminary data.</text>
</comment>
<dbReference type="Gene3D" id="3.60.40.10">
    <property type="entry name" value="PPM-type phosphatase domain"/>
    <property type="match status" value="1"/>
</dbReference>
<evidence type="ECO:0008006" key="4">
    <source>
        <dbReference type="Google" id="ProtNLM"/>
    </source>
</evidence>
<keyword evidence="3" id="KW-1185">Reference proteome</keyword>
<proteinExistence type="predicted"/>
<dbReference type="AlphaFoldDB" id="A0A918AS88"/>
<reference evidence="2" key="2">
    <citation type="submission" date="2020-09" db="EMBL/GenBank/DDBJ databases">
        <authorList>
            <person name="Sun Q."/>
            <person name="Ohkuma M."/>
        </authorList>
    </citation>
    <scope>NUCLEOTIDE SEQUENCE</scope>
    <source>
        <strain evidence="2">JCM 3313</strain>
    </source>
</reference>